<dbReference type="EMBL" id="SNRW01003335">
    <property type="protein sequence ID" value="KAA6390120.1"/>
    <property type="molecule type" value="Genomic_DNA"/>
</dbReference>
<organism evidence="2 3">
    <name type="scientific">Streblomastix strix</name>
    <dbReference type="NCBI Taxonomy" id="222440"/>
    <lineage>
        <taxon>Eukaryota</taxon>
        <taxon>Metamonada</taxon>
        <taxon>Preaxostyla</taxon>
        <taxon>Oxymonadida</taxon>
        <taxon>Streblomastigidae</taxon>
        <taxon>Streblomastix</taxon>
    </lineage>
</organism>
<comment type="caution">
    <text evidence="2">The sequence shown here is derived from an EMBL/GenBank/DDBJ whole genome shotgun (WGS) entry which is preliminary data.</text>
</comment>
<keyword evidence="1" id="KW-0732">Signal</keyword>
<protein>
    <submittedName>
        <fullName evidence="2">Uncharacterized protein</fullName>
    </submittedName>
</protein>
<proteinExistence type="predicted"/>
<accession>A0A5J4W5S8</accession>
<name>A0A5J4W5S8_9EUKA</name>
<dbReference type="AlphaFoldDB" id="A0A5J4W5S8"/>
<dbReference type="Proteomes" id="UP000324800">
    <property type="component" value="Unassembled WGS sequence"/>
</dbReference>
<gene>
    <name evidence="2" type="ORF">EZS28_014352</name>
</gene>
<evidence type="ECO:0000313" key="3">
    <source>
        <dbReference type="Proteomes" id="UP000324800"/>
    </source>
</evidence>
<feature type="chain" id="PRO_5023910021" evidence="1">
    <location>
        <begin position="19"/>
        <end position="334"/>
    </location>
</feature>
<feature type="signal peptide" evidence="1">
    <location>
        <begin position="1"/>
        <end position="18"/>
    </location>
</feature>
<evidence type="ECO:0000256" key="1">
    <source>
        <dbReference type="SAM" id="SignalP"/>
    </source>
</evidence>
<sequence length="334" mass="38305">MMVHIILELPLPLEVLLSVQVFELVKSVGKFRYQQIHQRYRLINAIDTEVCDTLQTVTIESGATAATMQPYNTDEHIKFLLGFSTTCGPFNQIAICKDSQKLWDSSIYAREQAIIASNSLKDQYTSNFVTVSPLESIAQGIRHCSKFIDIPWSNGFELIEPYHQQLSYIDQILCVIVYITMDVRLPVRFEAYTMIAPEKQDINFLKNRAAAVAYKKYNIRIVNMEGKPNTTTENEAVIVDMIHNQRFINFPTQVLRTQLSNQPASNVGERDGFIQIIMSFAINKSMFITFAMPQYPTWFFPILFKGTDLIIDQRHVIPSAYPALTQDTCEQMFD</sequence>
<reference evidence="2 3" key="1">
    <citation type="submission" date="2019-03" db="EMBL/GenBank/DDBJ databases">
        <title>Single cell metagenomics reveals metabolic interactions within the superorganism composed of flagellate Streblomastix strix and complex community of Bacteroidetes bacteria on its surface.</title>
        <authorList>
            <person name="Treitli S.C."/>
            <person name="Kolisko M."/>
            <person name="Husnik F."/>
            <person name="Keeling P."/>
            <person name="Hampl V."/>
        </authorList>
    </citation>
    <scope>NUCLEOTIDE SEQUENCE [LARGE SCALE GENOMIC DNA]</scope>
    <source>
        <strain evidence="2">ST1C</strain>
    </source>
</reference>
<evidence type="ECO:0000313" key="2">
    <source>
        <dbReference type="EMBL" id="KAA6390120.1"/>
    </source>
</evidence>